<dbReference type="InterPro" id="IPR000387">
    <property type="entry name" value="Tyr_Pase_dom"/>
</dbReference>
<dbReference type="PROSITE" id="PS00383">
    <property type="entry name" value="TYR_PHOSPHATASE_1"/>
    <property type="match status" value="1"/>
</dbReference>
<dbReference type="AlphaFoldDB" id="A0A6B2L2J5"/>
<dbReference type="SMART" id="SM00404">
    <property type="entry name" value="PTPc_motif"/>
    <property type="match status" value="1"/>
</dbReference>
<dbReference type="InterPro" id="IPR003595">
    <property type="entry name" value="Tyr_Pase_cat"/>
</dbReference>
<feature type="region of interest" description="Disordered" evidence="1">
    <location>
        <begin position="415"/>
        <end position="481"/>
    </location>
</feature>
<sequence length="481" mass="54334">MVLDQNPLNMEKNRYPDVLVIKETAVKLGEICGLQGSDYINANFVEDKSNPVRFRQKYICCQAPLSSTMNDFWRMIWEYKVPVIVMITNLIEKNRVKADTYWPTEVKGVSCYGGIFVKLVSEKKVSDLKIRILKIWKVQYQPKGSASDEYSREDENSHTGSYKSGEEDEQEIEDDDEDDDESDIEPNEHQEVRQVVHLHCTSWPDFGVPKSTTLMTDLIAEVDIRKKAHHRPIVVHCSAGIGRTGTFVAIHMSLQKDLVGEKIDIKDTVSSLRSQRLGMVQSKEQYLFVYSVVYDILKSRYSRCLSPDPTTHAGLCESQALPLTQEENRRPFSRRATIQSRDDQSHATPTRLNVEHQQPKLLVPDTNKRARGRSGYVKGETTSGAWTSRGEKTSGFSSPIFPETVLNKLSAINNTITHSDPHPRTANRPDPDADTNLTNSDPHPKSSTSSTSVDDLPSLSFSTDFYPTSDADRSTNTDNKQ</sequence>
<evidence type="ECO:0000259" key="2">
    <source>
        <dbReference type="PROSITE" id="PS50055"/>
    </source>
</evidence>
<dbReference type="CDD" id="cd00047">
    <property type="entry name" value="PTPc"/>
    <property type="match status" value="1"/>
</dbReference>
<dbReference type="InterPro" id="IPR016130">
    <property type="entry name" value="Tyr_Pase_AS"/>
</dbReference>
<dbReference type="PRINTS" id="PR00700">
    <property type="entry name" value="PRTYPHPHTASE"/>
</dbReference>
<dbReference type="GO" id="GO:0004725">
    <property type="term" value="F:protein tyrosine phosphatase activity"/>
    <property type="evidence" value="ECO:0007669"/>
    <property type="project" value="InterPro"/>
</dbReference>
<dbReference type="EMBL" id="GIBP01002109">
    <property type="protein sequence ID" value="NDV31078.1"/>
    <property type="molecule type" value="Transcribed_RNA"/>
</dbReference>
<dbReference type="PROSITE" id="PS50055">
    <property type="entry name" value="TYR_PHOSPHATASE_PTP"/>
    <property type="match status" value="1"/>
</dbReference>
<evidence type="ECO:0000256" key="1">
    <source>
        <dbReference type="SAM" id="MobiDB-lite"/>
    </source>
</evidence>
<proteinExistence type="predicted"/>
<protein>
    <recommendedName>
        <fullName evidence="5">Protein-tyrosine-phosphatase</fullName>
    </recommendedName>
</protein>
<feature type="compositionally biased region" description="Polar residues" evidence="1">
    <location>
        <begin position="435"/>
        <end position="466"/>
    </location>
</feature>
<dbReference type="InterPro" id="IPR029021">
    <property type="entry name" value="Prot-tyrosine_phosphatase-like"/>
</dbReference>
<evidence type="ECO:0008006" key="5">
    <source>
        <dbReference type="Google" id="ProtNLM"/>
    </source>
</evidence>
<organism evidence="4">
    <name type="scientific">Arcella intermedia</name>
    <dbReference type="NCBI Taxonomy" id="1963864"/>
    <lineage>
        <taxon>Eukaryota</taxon>
        <taxon>Amoebozoa</taxon>
        <taxon>Tubulinea</taxon>
        <taxon>Elardia</taxon>
        <taxon>Arcellinida</taxon>
        <taxon>Sphaerothecina</taxon>
        <taxon>Arcellidae</taxon>
        <taxon>Arcella</taxon>
    </lineage>
</organism>
<evidence type="ECO:0000259" key="3">
    <source>
        <dbReference type="PROSITE" id="PS50056"/>
    </source>
</evidence>
<feature type="compositionally biased region" description="Basic and acidic residues" evidence="1">
    <location>
        <begin position="470"/>
        <end position="481"/>
    </location>
</feature>
<dbReference type="SMART" id="SM00194">
    <property type="entry name" value="PTPc"/>
    <property type="match status" value="1"/>
</dbReference>
<feature type="compositionally biased region" description="Acidic residues" evidence="1">
    <location>
        <begin position="166"/>
        <end position="184"/>
    </location>
</feature>
<dbReference type="Gene3D" id="3.90.190.10">
    <property type="entry name" value="Protein tyrosine phosphatase superfamily"/>
    <property type="match status" value="1"/>
</dbReference>
<name>A0A6B2L2J5_9EUKA</name>
<dbReference type="Pfam" id="PF00102">
    <property type="entry name" value="Y_phosphatase"/>
    <property type="match status" value="1"/>
</dbReference>
<reference evidence="4" key="1">
    <citation type="journal article" date="2020" name="J. Eukaryot. Microbiol.">
        <title>De novo Sequencing, Assembly and Annotation of the Transcriptome for the Free-Living Testate Amoeba Arcella intermedia.</title>
        <authorList>
            <person name="Ribeiro G.M."/>
            <person name="Porfirio-Sousa A.L."/>
            <person name="Maurer-Alcala X.X."/>
            <person name="Katz L.A."/>
            <person name="Lahr D.J.G."/>
        </authorList>
    </citation>
    <scope>NUCLEOTIDE SEQUENCE</scope>
</reference>
<dbReference type="SUPFAM" id="SSF52799">
    <property type="entry name" value="(Phosphotyrosine protein) phosphatases II"/>
    <property type="match status" value="1"/>
</dbReference>
<dbReference type="InterPro" id="IPR050348">
    <property type="entry name" value="Protein-Tyr_Phosphatase"/>
</dbReference>
<feature type="region of interest" description="Disordered" evidence="1">
    <location>
        <begin position="146"/>
        <end position="184"/>
    </location>
</feature>
<dbReference type="InterPro" id="IPR000242">
    <property type="entry name" value="PTP_cat"/>
</dbReference>
<feature type="domain" description="Tyrosine-protein phosphatase" evidence="2">
    <location>
        <begin position="1"/>
        <end position="296"/>
    </location>
</feature>
<dbReference type="PANTHER" id="PTHR19134">
    <property type="entry name" value="RECEPTOR-TYPE TYROSINE-PROTEIN PHOSPHATASE"/>
    <property type="match status" value="1"/>
</dbReference>
<accession>A0A6B2L2J5</accession>
<feature type="compositionally biased region" description="Basic and acidic residues" evidence="1">
    <location>
        <begin position="419"/>
        <end position="431"/>
    </location>
</feature>
<feature type="domain" description="Tyrosine specific protein phosphatases" evidence="3">
    <location>
        <begin position="216"/>
        <end position="287"/>
    </location>
</feature>
<dbReference type="PANTHER" id="PTHR19134:SF449">
    <property type="entry name" value="TYROSINE-PROTEIN PHOSPHATASE 1"/>
    <property type="match status" value="1"/>
</dbReference>
<dbReference type="PROSITE" id="PS50056">
    <property type="entry name" value="TYR_PHOSPHATASE_2"/>
    <property type="match status" value="1"/>
</dbReference>
<feature type="region of interest" description="Disordered" evidence="1">
    <location>
        <begin position="316"/>
        <end position="399"/>
    </location>
</feature>
<evidence type="ECO:0000313" key="4">
    <source>
        <dbReference type="EMBL" id="NDV31078.1"/>
    </source>
</evidence>